<keyword evidence="5 8" id="KW-0378">Hydrolase</keyword>
<keyword evidence="6 8" id="KW-0342">GTP-binding</keyword>
<evidence type="ECO:0000256" key="6">
    <source>
        <dbReference type="ARBA" id="ARBA00023134"/>
    </source>
</evidence>
<evidence type="ECO:0000256" key="3">
    <source>
        <dbReference type="ARBA" id="ARBA00014588"/>
    </source>
</evidence>
<dbReference type="CDD" id="cd17871">
    <property type="entry name" value="GPN2"/>
    <property type="match status" value="1"/>
</dbReference>
<dbReference type="Pfam" id="PF03029">
    <property type="entry name" value="ATP_bind_1"/>
    <property type="match status" value="1"/>
</dbReference>
<keyword evidence="9" id="KW-1185">Reference proteome</keyword>
<evidence type="ECO:0000256" key="1">
    <source>
        <dbReference type="ARBA" id="ARBA00003181"/>
    </source>
</evidence>
<dbReference type="GeneID" id="108569117"/>
<dbReference type="InterPro" id="IPR030231">
    <property type="entry name" value="Gpn2"/>
</dbReference>
<comment type="similarity">
    <text evidence="2 8">Belongs to the GPN-loop GTPase family.</text>
</comment>
<evidence type="ECO:0000256" key="4">
    <source>
        <dbReference type="ARBA" id="ARBA00022741"/>
    </source>
</evidence>
<dbReference type="PANTHER" id="PTHR21231">
    <property type="entry name" value="XPA-BINDING PROTEIN 1-RELATED"/>
    <property type="match status" value="1"/>
</dbReference>
<evidence type="ECO:0000256" key="5">
    <source>
        <dbReference type="ARBA" id="ARBA00022801"/>
    </source>
</evidence>
<protein>
    <recommendedName>
        <fullName evidence="3 8">GPN-loop GTPase 2</fullName>
    </recommendedName>
</protein>
<dbReference type="InterPro" id="IPR004130">
    <property type="entry name" value="Gpn"/>
</dbReference>
<evidence type="ECO:0000313" key="9">
    <source>
        <dbReference type="Proteomes" id="UP000695000"/>
    </source>
</evidence>
<dbReference type="Gene3D" id="3.40.50.300">
    <property type="entry name" value="P-loop containing nucleotide triphosphate hydrolases"/>
    <property type="match status" value="1"/>
</dbReference>
<reference evidence="10" key="1">
    <citation type="submission" date="2025-08" db="UniProtKB">
        <authorList>
            <consortium name="RefSeq"/>
        </authorList>
    </citation>
    <scope>IDENTIFICATION</scope>
    <source>
        <tissue evidence="10">Whole Larva</tissue>
    </source>
</reference>
<dbReference type="InterPro" id="IPR027417">
    <property type="entry name" value="P-loop_NTPase"/>
</dbReference>
<name>A0ABM1NGS9_NICVS</name>
<dbReference type="SUPFAM" id="SSF52540">
    <property type="entry name" value="P-loop containing nucleoside triphosphate hydrolases"/>
    <property type="match status" value="1"/>
</dbReference>
<sequence length="302" mass="34201">MSNKIVVKQPREARSFFGQLVIGPPDSGKTTYCAKVYDFYKEKLNRQVDVVNLDPANDNMQYQPAIDIMELVRVEEVMEGLGLGPNGALMHCMEYLEQNFDWLLLKLNAIKDSYLIFDMPGQVELYTHHSSTKNIFQKLEKLGYHLCTVHMVQSNYCSNPAKFISTLLLSLSTMLQIGLPHVNVLSKADLLKNYSSQLEFGLDFYTDVLDLEYLLELLNEGPFTNKYKKLNKSLVSMIEDYSLVSFIPLDVSSDTSLLTLKNAVDKANGYVYGSGEERSIQALLSCAVGARTESERYDADYM</sequence>
<dbReference type="Proteomes" id="UP000695000">
    <property type="component" value="Unplaced"/>
</dbReference>
<evidence type="ECO:0000256" key="8">
    <source>
        <dbReference type="RuleBase" id="RU365059"/>
    </source>
</evidence>
<keyword evidence="4 8" id="KW-0547">Nucleotide-binding</keyword>
<accession>A0ABM1NGS9</accession>
<proteinExistence type="inferred from homology"/>
<comment type="function">
    <text evidence="1 8">Small GTPase required for proper localization of RNA polymerase II and III (RNAPII and RNAPIII). May act at an RNAP assembly step prior to nuclear import.</text>
</comment>
<dbReference type="RefSeq" id="XP_017786029.1">
    <property type="nucleotide sequence ID" value="XM_017930540.1"/>
</dbReference>
<evidence type="ECO:0000256" key="2">
    <source>
        <dbReference type="ARBA" id="ARBA00005290"/>
    </source>
</evidence>
<evidence type="ECO:0000256" key="7">
    <source>
        <dbReference type="ARBA" id="ARBA00046611"/>
    </source>
</evidence>
<dbReference type="PANTHER" id="PTHR21231:SF3">
    <property type="entry name" value="GPN-LOOP GTPASE 2"/>
    <property type="match status" value="1"/>
</dbReference>
<organism evidence="9 10">
    <name type="scientific">Nicrophorus vespilloides</name>
    <name type="common">Boreal carrion beetle</name>
    <dbReference type="NCBI Taxonomy" id="110193"/>
    <lineage>
        <taxon>Eukaryota</taxon>
        <taxon>Metazoa</taxon>
        <taxon>Ecdysozoa</taxon>
        <taxon>Arthropoda</taxon>
        <taxon>Hexapoda</taxon>
        <taxon>Insecta</taxon>
        <taxon>Pterygota</taxon>
        <taxon>Neoptera</taxon>
        <taxon>Endopterygota</taxon>
        <taxon>Coleoptera</taxon>
        <taxon>Polyphaga</taxon>
        <taxon>Staphyliniformia</taxon>
        <taxon>Silphidae</taxon>
        <taxon>Nicrophorinae</taxon>
        <taxon>Nicrophorus</taxon>
    </lineage>
</organism>
<evidence type="ECO:0000313" key="10">
    <source>
        <dbReference type="RefSeq" id="XP_017786029.1"/>
    </source>
</evidence>
<gene>
    <name evidence="10" type="primary">LOC108569117</name>
</gene>
<comment type="subunit">
    <text evidence="7">Heterodimers with GPN1 or GPN3. Binds to RNA polymerase II (RNAPII).</text>
</comment>